<feature type="domain" description="ENTH" evidence="2">
    <location>
        <begin position="25"/>
        <end position="157"/>
    </location>
</feature>
<dbReference type="SUPFAM" id="SSF48464">
    <property type="entry name" value="ENTH/VHS domain"/>
    <property type="match status" value="1"/>
</dbReference>
<dbReference type="PROSITE" id="PS50942">
    <property type="entry name" value="ENTH"/>
    <property type="match status" value="1"/>
</dbReference>
<dbReference type="PANTHER" id="PTHR12276:SF45">
    <property type="entry name" value="CLATHRIN INTERACTOR 1"/>
    <property type="match status" value="1"/>
</dbReference>
<dbReference type="GO" id="GO:0012505">
    <property type="term" value="C:endomembrane system"/>
    <property type="evidence" value="ECO:0007669"/>
    <property type="project" value="UniProtKB-ARBA"/>
</dbReference>
<reference evidence="3 4" key="1">
    <citation type="submission" date="2024-10" db="EMBL/GenBank/DDBJ databases">
        <title>Updated reference genomes for cyclostephanoid diatoms.</title>
        <authorList>
            <person name="Roberts W.R."/>
            <person name="Alverson A.J."/>
        </authorList>
    </citation>
    <scope>NUCLEOTIDE SEQUENCE [LARGE SCALE GENOMIC DNA]</scope>
    <source>
        <strain evidence="3 4">AJA228-03</strain>
    </source>
</reference>
<dbReference type="CDD" id="cd03571">
    <property type="entry name" value="ENTH"/>
    <property type="match status" value="1"/>
</dbReference>
<proteinExistence type="predicted"/>
<dbReference type="Gene3D" id="1.25.40.90">
    <property type="match status" value="1"/>
</dbReference>
<feature type="compositionally biased region" description="Basic and acidic residues" evidence="1">
    <location>
        <begin position="157"/>
        <end position="168"/>
    </location>
</feature>
<accession>A0ABD3RVP2</accession>
<comment type="caution">
    <text evidence="3">The sequence shown here is derived from an EMBL/GenBank/DDBJ whole genome shotgun (WGS) entry which is preliminary data.</text>
</comment>
<feature type="region of interest" description="Disordered" evidence="1">
    <location>
        <begin position="157"/>
        <end position="183"/>
    </location>
</feature>
<dbReference type="PANTHER" id="PTHR12276">
    <property type="entry name" value="EPSIN/ENT-RELATED"/>
    <property type="match status" value="1"/>
</dbReference>
<dbReference type="AlphaFoldDB" id="A0ABD3RVP2"/>
<keyword evidence="4" id="KW-1185">Reference proteome</keyword>
<gene>
    <name evidence="3" type="ORF">ACHAXA_008086</name>
</gene>
<organism evidence="3 4">
    <name type="scientific">Cyclostephanos tholiformis</name>
    <dbReference type="NCBI Taxonomy" id="382380"/>
    <lineage>
        <taxon>Eukaryota</taxon>
        <taxon>Sar</taxon>
        <taxon>Stramenopiles</taxon>
        <taxon>Ochrophyta</taxon>
        <taxon>Bacillariophyta</taxon>
        <taxon>Coscinodiscophyceae</taxon>
        <taxon>Thalassiosirophycidae</taxon>
        <taxon>Stephanodiscales</taxon>
        <taxon>Stephanodiscaceae</taxon>
        <taxon>Cyclostephanos</taxon>
    </lineage>
</organism>
<dbReference type="InterPro" id="IPR013809">
    <property type="entry name" value="ENTH"/>
</dbReference>
<name>A0ABD3RVP2_9STRA</name>
<protein>
    <recommendedName>
        <fullName evidence="2">ENTH domain-containing protein</fullName>
    </recommendedName>
</protein>
<evidence type="ECO:0000313" key="3">
    <source>
        <dbReference type="EMBL" id="KAL3816278.1"/>
    </source>
</evidence>
<feature type="compositionally biased region" description="Low complexity" evidence="1">
    <location>
        <begin position="239"/>
        <end position="250"/>
    </location>
</feature>
<feature type="compositionally biased region" description="Gly residues" evidence="1">
    <location>
        <begin position="172"/>
        <end position="183"/>
    </location>
</feature>
<dbReference type="Pfam" id="PF01417">
    <property type="entry name" value="ENTH"/>
    <property type="match status" value="1"/>
</dbReference>
<dbReference type="SMART" id="SM00273">
    <property type="entry name" value="ENTH"/>
    <property type="match status" value="1"/>
</dbReference>
<dbReference type="InterPro" id="IPR008942">
    <property type="entry name" value="ENTH_VHS"/>
</dbReference>
<dbReference type="GO" id="GO:0005737">
    <property type="term" value="C:cytoplasm"/>
    <property type="evidence" value="ECO:0007669"/>
    <property type="project" value="UniProtKB-ARBA"/>
</dbReference>
<dbReference type="Proteomes" id="UP001530377">
    <property type="component" value="Unassembled WGS sequence"/>
</dbReference>
<evidence type="ECO:0000313" key="4">
    <source>
        <dbReference type="Proteomes" id="UP001530377"/>
    </source>
</evidence>
<dbReference type="EMBL" id="JALLPB020000156">
    <property type="protein sequence ID" value="KAL3816278.1"/>
    <property type="molecule type" value="Genomic_DNA"/>
</dbReference>
<feature type="region of interest" description="Disordered" evidence="1">
    <location>
        <begin position="223"/>
        <end position="279"/>
    </location>
</feature>
<evidence type="ECO:0000259" key="2">
    <source>
        <dbReference type="PROSITE" id="PS50942"/>
    </source>
</evidence>
<evidence type="ECO:0000256" key="1">
    <source>
        <dbReference type="SAM" id="MobiDB-lite"/>
    </source>
</evidence>
<sequence length="621" mass="65431">MDLGLGFIKDLNIDKVRNLAEDAFNQVKPKNDVEARVYEVLSHKNWGASTTLMNEIAQDTFDYERFLLVTKLMWEAIETPRPSAWRVIFKGLTLLEHLLKNGSERCVDDARNHSHLLRNLDRFNYYEGTVDRGVGVREKSKQVVEILQDDERIREERQKARQLREKFSGRGSAAGGGGGGGDGGKVKYEGYGNSDAKWASSSGGGAAGGGGYGDGGIGSGGRGDSNRGYAGRYGEGDTAPSPRISSPPAAVKKLPKPGPSGGTKVKKAKKKERAIAEEGAAAAPEVDLFSFDLPASASHAPPAAGTDSFDAFQAAPVAAPPAAAAAANDDFGDFRQIVPASFSTQFDAFGTTPSVMAQPAFDAFGPAQTTPTQPMTTMNNAFGSMTMSSTPAVVNAINGPPAAAADNDDFGDFEDADPVAFKSAQKSSDPLSALISLDGLSKNPKKEVKPDNSSLDFSKPLGTNGGTMMGGQQQVFEAPLVLGTGKKGDVGEVFGELLASTPSNQHGRPGMVGMAPGGNYMMGGQQMYPPMQMGMGQPQQGINMGMGRPQQAMMFNPMMGGQPQGNLGMMGANGGMMVANGGMMVANAMHFVSAVKMGPRFHPCFEKIRIVRSNSNEDSPS</sequence>
<dbReference type="FunFam" id="1.25.40.90:FF:000006">
    <property type="entry name" value="Clathrin interactor 1"/>
    <property type="match status" value="1"/>
</dbReference>